<dbReference type="AlphaFoldDB" id="E0XZB8"/>
<evidence type="ECO:0000256" key="9">
    <source>
        <dbReference type="ARBA" id="ARBA00025772"/>
    </source>
</evidence>
<dbReference type="Gene3D" id="3.55.40.10">
    <property type="entry name" value="minor pseudopilin epsh domain"/>
    <property type="match status" value="1"/>
</dbReference>
<protein>
    <recommendedName>
        <fullName evidence="2">Type II secretion system protein H</fullName>
    </recommendedName>
    <alternativeName>
        <fullName evidence="10">General secretion pathway protein H</fullName>
    </alternativeName>
</protein>
<evidence type="ECO:0000256" key="4">
    <source>
        <dbReference type="ARBA" id="ARBA00022481"/>
    </source>
</evidence>
<comment type="similarity">
    <text evidence="9">Belongs to the GSP H family.</text>
</comment>
<dbReference type="InterPro" id="IPR045584">
    <property type="entry name" value="Pilin-like"/>
</dbReference>
<dbReference type="InterPro" id="IPR012902">
    <property type="entry name" value="N_methyl_site"/>
</dbReference>
<accession>E0XZB8</accession>
<proteinExistence type="inferred from homology"/>
<dbReference type="EMBL" id="GU474932">
    <property type="protein sequence ID" value="ADI19759.1"/>
    <property type="molecule type" value="Genomic_DNA"/>
</dbReference>
<evidence type="ECO:0000256" key="2">
    <source>
        <dbReference type="ARBA" id="ARBA00021549"/>
    </source>
</evidence>
<reference evidence="12" key="1">
    <citation type="journal article" date="2011" name="Environ. Microbiol.">
        <title>Time-series analyses of Monterey Bay coastal microbial picoplankton using a 'genome proxy' microarray.</title>
        <authorList>
            <person name="Rich V.I."/>
            <person name="Pham V.D."/>
            <person name="Eppley J."/>
            <person name="Shi Y."/>
            <person name="DeLong E.F."/>
        </authorList>
    </citation>
    <scope>NUCLEOTIDE SEQUENCE</scope>
</reference>
<keyword evidence="3" id="KW-1003">Cell membrane</keyword>
<evidence type="ECO:0000313" key="12">
    <source>
        <dbReference type="EMBL" id="ADI19759.1"/>
    </source>
</evidence>
<comment type="subcellular location">
    <subcellularLocation>
        <location evidence="1">Cell inner membrane</location>
        <topology evidence="1">Single-pass membrane protein</topology>
    </subcellularLocation>
</comment>
<evidence type="ECO:0000256" key="10">
    <source>
        <dbReference type="ARBA" id="ARBA00030775"/>
    </source>
</evidence>
<dbReference type="GO" id="GO:0005886">
    <property type="term" value="C:plasma membrane"/>
    <property type="evidence" value="ECO:0007669"/>
    <property type="project" value="UniProtKB-SubCell"/>
</dbReference>
<dbReference type="GO" id="GO:0015627">
    <property type="term" value="C:type II protein secretion system complex"/>
    <property type="evidence" value="ECO:0007669"/>
    <property type="project" value="InterPro"/>
</dbReference>
<evidence type="ECO:0000259" key="11">
    <source>
        <dbReference type="Pfam" id="PF12019"/>
    </source>
</evidence>
<dbReference type="SUPFAM" id="SSF54523">
    <property type="entry name" value="Pili subunits"/>
    <property type="match status" value="1"/>
</dbReference>
<organism evidence="12">
    <name type="scientific">uncultured gamma proteobacterium EB000_37F04</name>
    <dbReference type="NCBI Taxonomy" id="710971"/>
    <lineage>
        <taxon>Bacteria</taxon>
        <taxon>Pseudomonadati</taxon>
        <taxon>Pseudomonadota</taxon>
        <taxon>Gammaproteobacteria</taxon>
        <taxon>environmental samples</taxon>
    </lineage>
</organism>
<evidence type="ECO:0000256" key="7">
    <source>
        <dbReference type="ARBA" id="ARBA00022989"/>
    </source>
</evidence>
<dbReference type="NCBIfam" id="TIGR02532">
    <property type="entry name" value="IV_pilin_GFxxxE"/>
    <property type="match status" value="1"/>
</dbReference>
<dbReference type="InterPro" id="IPR022346">
    <property type="entry name" value="T2SS_GspH"/>
</dbReference>
<keyword evidence="6" id="KW-0812">Transmembrane</keyword>
<sequence length="184" mass="19770">MVFCRLGCDVVAMDDAGLQSQRGLTLLECLLAVAMVALLSAMSVPTFRDQLAAARARAGAHQLYSMVQTARSKALLSGEDSMLCPTQHPEAEQPTCEGHFGESVLLMNPAGLPATLHKVWLPLEGVTVRNRAGTAVVGGTLRWDRYGFGNRNVTLSVCSGGHNWSVVVNRLGRPRLARQWGACP</sequence>
<dbReference type="GO" id="GO:0015628">
    <property type="term" value="P:protein secretion by the type II secretion system"/>
    <property type="evidence" value="ECO:0007669"/>
    <property type="project" value="InterPro"/>
</dbReference>
<evidence type="ECO:0000256" key="8">
    <source>
        <dbReference type="ARBA" id="ARBA00023136"/>
    </source>
</evidence>
<keyword evidence="4" id="KW-0488">Methylation</keyword>
<feature type="domain" description="General secretion pathway GspH" evidence="11">
    <location>
        <begin position="60"/>
        <end position="172"/>
    </location>
</feature>
<evidence type="ECO:0000256" key="3">
    <source>
        <dbReference type="ARBA" id="ARBA00022475"/>
    </source>
</evidence>
<name>E0XZB8_9GAMM</name>
<keyword evidence="7" id="KW-1133">Transmembrane helix</keyword>
<keyword evidence="8" id="KW-0472">Membrane</keyword>
<evidence type="ECO:0000256" key="6">
    <source>
        <dbReference type="ARBA" id="ARBA00022692"/>
    </source>
</evidence>
<keyword evidence="5" id="KW-0997">Cell inner membrane</keyword>
<evidence type="ECO:0000256" key="5">
    <source>
        <dbReference type="ARBA" id="ARBA00022519"/>
    </source>
</evidence>
<evidence type="ECO:0000256" key="1">
    <source>
        <dbReference type="ARBA" id="ARBA00004377"/>
    </source>
</evidence>
<dbReference type="Pfam" id="PF12019">
    <property type="entry name" value="GspH"/>
    <property type="match status" value="1"/>
</dbReference>